<dbReference type="Proteomes" id="UP000253792">
    <property type="component" value="Unassembled WGS sequence"/>
</dbReference>
<dbReference type="OrthoDB" id="9917284at2"/>
<sequence length="108" mass="11810">MYRRYTDGVPHPPLVSEYEGIDSGGVPELFVSMPATCRDVSDELLDFMWYRGMSIPEVAAAAGISEKAAENLIHKGKGASADLFALCEALRVELFSLPGDDELERGME</sequence>
<keyword evidence="2" id="KW-1185">Reference proteome</keyword>
<dbReference type="EMBL" id="PPTP01000001">
    <property type="protein sequence ID" value="RDB57511.1"/>
    <property type="molecule type" value="Genomic_DNA"/>
</dbReference>
<dbReference type="STRING" id="1034345.GCA_000236865_01334"/>
<gene>
    <name evidence="1" type="ORF">C1880_01450</name>
</gene>
<dbReference type="AlphaFoldDB" id="A0A369LCZ6"/>
<organism evidence="1 2">
    <name type="scientific">Senegalimassilia anaerobia</name>
    <dbReference type="NCBI Taxonomy" id="1473216"/>
    <lineage>
        <taxon>Bacteria</taxon>
        <taxon>Bacillati</taxon>
        <taxon>Actinomycetota</taxon>
        <taxon>Coriobacteriia</taxon>
        <taxon>Coriobacteriales</taxon>
        <taxon>Coriobacteriaceae</taxon>
        <taxon>Senegalimassilia</taxon>
    </lineage>
</organism>
<evidence type="ECO:0008006" key="3">
    <source>
        <dbReference type="Google" id="ProtNLM"/>
    </source>
</evidence>
<protein>
    <recommendedName>
        <fullName evidence="3">XRE family transcriptional regulator</fullName>
    </recommendedName>
</protein>
<accession>A0A369LCZ6</accession>
<name>A0A369LCZ6_9ACTN</name>
<dbReference type="RefSeq" id="WP_114620001.1">
    <property type="nucleotide sequence ID" value="NZ_PPTP01000001.1"/>
</dbReference>
<proteinExistence type="predicted"/>
<evidence type="ECO:0000313" key="1">
    <source>
        <dbReference type="EMBL" id="RDB57511.1"/>
    </source>
</evidence>
<evidence type="ECO:0000313" key="2">
    <source>
        <dbReference type="Proteomes" id="UP000253792"/>
    </source>
</evidence>
<reference evidence="1 2" key="1">
    <citation type="journal article" date="2018" name="Elife">
        <title>Discovery and characterization of a prevalent human gut bacterial enzyme sufficient for the inactivation of a family of plant toxins.</title>
        <authorList>
            <person name="Koppel N."/>
            <person name="Bisanz J.E."/>
            <person name="Pandelia M.E."/>
            <person name="Turnbaugh P.J."/>
            <person name="Balskus E.P."/>
        </authorList>
    </citation>
    <scope>NUCLEOTIDE SEQUENCE [LARGE SCALE GENOMIC DNA]</scope>
    <source>
        <strain evidence="2">anaerobia AP69FAA</strain>
    </source>
</reference>
<comment type="caution">
    <text evidence="1">The sequence shown here is derived from an EMBL/GenBank/DDBJ whole genome shotgun (WGS) entry which is preliminary data.</text>
</comment>